<feature type="compositionally biased region" description="Basic and acidic residues" evidence="1">
    <location>
        <begin position="173"/>
        <end position="183"/>
    </location>
</feature>
<feature type="compositionally biased region" description="Basic and acidic residues" evidence="1">
    <location>
        <begin position="677"/>
        <end position="692"/>
    </location>
</feature>
<feature type="region of interest" description="Disordered" evidence="1">
    <location>
        <begin position="935"/>
        <end position="959"/>
    </location>
</feature>
<feature type="compositionally biased region" description="Basic residues" evidence="1">
    <location>
        <begin position="947"/>
        <end position="959"/>
    </location>
</feature>
<feature type="region of interest" description="Disordered" evidence="1">
    <location>
        <begin position="616"/>
        <end position="636"/>
    </location>
</feature>
<feature type="compositionally biased region" description="Polar residues" evidence="1">
    <location>
        <begin position="40"/>
        <end position="50"/>
    </location>
</feature>
<feature type="compositionally biased region" description="Basic and acidic residues" evidence="1">
    <location>
        <begin position="702"/>
        <end position="718"/>
    </location>
</feature>
<name>A0A2N9END3_FAGSY</name>
<evidence type="ECO:0000313" key="3">
    <source>
        <dbReference type="EMBL" id="SPC76305.1"/>
    </source>
</evidence>
<reference evidence="3" key="1">
    <citation type="submission" date="2018-02" db="EMBL/GenBank/DDBJ databases">
        <authorList>
            <person name="Cohen D.B."/>
            <person name="Kent A.D."/>
        </authorList>
    </citation>
    <scope>NUCLEOTIDE SEQUENCE</scope>
</reference>
<dbReference type="EMBL" id="OIVN01000212">
    <property type="protein sequence ID" value="SPC76305.1"/>
    <property type="molecule type" value="Genomic_DNA"/>
</dbReference>
<feature type="compositionally biased region" description="Polar residues" evidence="1">
    <location>
        <begin position="478"/>
        <end position="493"/>
    </location>
</feature>
<evidence type="ECO:0000259" key="2">
    <source>
        <dbReference type="Pfam" id="PF03732"/>
    </source>
</evidence>
<protein>
    <recommendedName>
        <fullName evidence="2">Retrotransposon gag domain-containing protein</fullName>
    </recommendedName>
</protein>
<dbReference type="InterPro" id="IPR005162">
    <property type="entry name" value="Retrotrans_gag_dom"/>
</dbReference>
<dbReference type="AlphaFoldDB" id="A0A2N9END3"/>
<gene>
    <name evidence="3" type="ORF">FSB_LOCUS4187</name>
</gene>
<evidence type="ECO:0000256" key="1">
    <source>
        <dbReference type="SAM" id="MobiDB-lite"/>
    </source>
</evidence>
<feature type="region of interest" description="Disordered" evidence="1">
    <location>
        <begin position="667"/>
        <end position="720"/>
    </location>
</feature>
<dbReference type="Pfam" id="PF03732">
    <property type="entry name" value="Retrotrans_gag"/>
    <property type="match status" value="1"/>
</dbReference>
<accession>A0A2N9END3</accession>
<feature type="region of interest" description="Disordered" evidence="1">
    <location>
        <begin position="790"/>
        <end position="818"/>
    </location>
</feature>
<feature type="compositionally biased region" description="Basic and acidic residues" evidence="1">
    <location>
        <begin position="425"/>
        <end position="477"/>
    </location>
</feature>
<sequence>MEALKENARTEPPMVQKDDVAQLLLQILNNQDGKDEEVGTNCQGSGQQPQIEVDGATKSGPPFQPSGKTKDRATKSGPRVEQPRVEPPRMEQPRFEPPRVDPPQFEHPRVEPPRMEPPRFEPPRMEPPRFEPPRMDPSRFEQPRMEPPRMEQPWFEQPRMEPPRFEQPSMEPPRFEQPRMKPPRFEPRMEPPWMGPPQFGFPRAEPYQGQPEVAKEGCQDVPYRKPYPERIDREEWPRGFKAKPLPGMPYYRQILLSSWEEMEEKFQSQFARSNIGVSIADLAQLKQKLDESAEQFIMRFKRIRTRCHTTLPEAEYVKIAIDGRQLVREMSSLKIERSATARQSSSAKLSGRSFWIQDNNVHADKGKNMAGPTEQPIISYKEMLRREPQKINPESDEDNTICERCNHILAKCFFRTKKEDDYKPLEVEEPKSVPRSIENSRPDPRHDSQHEQPKMARSRQDPQHEQPRMARPRHDLQNEQPKMAQSNPGSQFEQPRMAQSKLVSRYEQPRVVRSRFGSHYKQPRMARYRLGPQYEQPKMVWSRPNPHYILDSRFESVRKPRMMRPLVSKVGRWVTLETPGLKPIHKQEYKNGYNPYFSRITRTQRQRWIRQQAALHQEYGQGDHHSSRSTTDSDSMEVITGAKAPEYLRGPYVGEDGIAGTITKNVATPVKNGTGHKLQDSKMESHPSRDSTKTQNNHKRLEKNNENVKSETESEEAKTLPVLVEPKRGQMVQVCPSKDVEDINGIEGIEGIEDVNDIENMEDVEDIENIEDIDTFENFEDIKVEETDDMGEMEEAETLESGIQTGELETESEEPKNGKTLSCYAITLPKEFVATTWVQKEEDTREAIPILLAKEEECQDTAEKRLEQNSQFAECNIQPKNGQGVMGQEQISTHPIRMDDIKEEVQDPLVEVNLGTKEDPRVTFETSGTLIANQGRISAISTTSKKNGSKHHPKNKGGD</sequence>
<organism evidence="3">
    <name type="scientific">Fagus sylvatica</name>
    <name type="common">Beechnut</name>
    <dbReference type="NCBI Taxonomy" id="28930"/>
    <lineage>
        <taxon>Eukaryota</taxon>
        <taxon>Viridiplantae</taxon>
        <taxon>Streptophyta</taxon>
        <taxon>Embryophyta</taxon>
        <taxon>Tracheophyta</taxon>
        <taxon>Spermatophyta</taxon>
        <taxon>Magnoliopsida</taxon>
        <taxon>eudicotyledons</taxon>
        <taxon>Gunneridae</taxon>
        <taxon>Pentapetalae</taxon>
        <taxon>rosids</taxon>
        <taxon>fabids</taxon>
        <taxon>Fagales</taxon>
        <taxon>Fagaceae</taxon>
        <taxon>Fagus</taxon>
    </lineage>
</organism>
<feature type="domain" description="Retrotransposon gag" evidence="2">
    <location>
        <begin position="256"/>
        <end position="323"/>
    </location>
</feature>
<feature type="compositionally biased region" description="Basic and acidic residues" evidence="1">
    <location>
        <begin position="81"/>
        <end position="149"/>
    </location>
</feature>
<feature type="region of interest" description="Disordered" evidence="1">
    <location>
        <begin position="31"/>
        <end position="183"/>
    </location>
</feature>
<feature type="compositionally biased region" description="Polar residues" evidence="1">
    <location>
        <begin position="935"/>
        <end position="946"/>
    </location>
</feature>
<proteinExistence type="predicted"/>
<feature type="region of interest" description="Disordered" evidence="1">
    <location>
        <begin position="425"/>
        <end position="506"/>
    </location>
</feature>